<organism evidence="7 8">
    <name type="scientific">Kuraishia capsulata CBS 1993</name>
    <dbReference type="NCBI Taxonomy" id="1382522"/>
    <lineage>
        <taxon>Eukaryota</taxon>
        <taxon>Fungi</taxon>
        <taxon>Dikarya</taxon>
        <taxon>Ascomycota</taxon>
        <taxon>Saccharomycotina</taxon>
        <taxon>Pichiomycetes</taxon>
        <taxon>Pichiales</taxon>
        <taxon>Pichiaceae</taxon>
        <taxon>Kuraishia</taxon>
    </lineage>
</organism>
<gene>
    <name evidence="7" type="ORF">KUCA_T00001606001</name>
</gene>
<keyword evidence="8" id="KW-1185">Reference proteome</keyword>
<dbReference type="STRING" id="1382522.W6MHW7"/>
<dbReference type="InterPro" id="IPR003653">
    <property type="entry name" value="Peptidase_C48_C"/>
</dbReference>
<dbReference type="PANTHER" id="PTHR12606">
    <property type="entry name" value="SENTRIN/SUMO-SPECIFIC PROTEASE"/>
    <property type="match status" value="1"/>
</dbReference>
<keyword evidence="4" id="KW-0788">Thiol protease</keyword>
<dbReference type="GO" id="GO:0016929">
    <property type="term" value="F:deSUMOylase activity"/>
    <property type="evidence" value="ECO:0007669"/>
    <property type="project" value="TreeGrafter"/>
</dbReference>
<dbReference type="PROSITE" id="PS50600">
    <property type="entry name" value="ULP_PROTEASE"/>
    <property type="match status" value="1"/>
</dbReference>
<sequence>MTSQWRSSSDAKAELNGNSIHIRKREVNPYSGAYGVQRKSDTKFVDFTGFARGSSQQSFPPQTRFNKDGSVPFLADDGYVDSSTPKSSAEKKTENFQQDSPSAYINKGLLQFQRFLARRTVSNNRSSYVPPRRIPSGSSPLFQNVDDTYILPDEQYFEDDSSVYTLDKRVIDASLTIGNQTLKILWLILRFLVVVLFALKDSVLGRSTEDKEEEPELGAGSSSGAQVPGSFPRKVSLLSRLVSAASSSPVVAKNTELYDIVEQQPRVDQTLDRSNIFDRHSFSRPSDGYLYDDANDSMVVSSFVWDQKTEPKAPVRKSEYGSRFFPSKFVSQGEPDIEADYFKKVFNKDGLFEVDLRGVADFKEKNYKQGSETSINKFSEFSKRLRSMLPDSPLKKEEPTTYHGDDWMITGVSRKEPDVINFEEEFKAYQAVMEQKKKRQELVNLARLKESSVVKPLPADRLQMVNRFWTSRDENTVVSKNFGVTVKVVDFLRLRNGRWLNDTIMDFYFAMMVDRSRSSQETRPLPKMFAFTTHFYTTLASRGYTSVARWAKKKKVDVTDLDYVFVPVNVGTSHWTLAVINNKKQCYEYYDSLGASNPSVFNNLAGYMVDESTRIHGSASADYHSWKGFNMKTPQQQNGFDCGVFTCTVGEYLSRGKPLTFSQSDMKVLRERMGYEIISSEFIN</sequence>
<dbReference type="Gene3D" id="3.40.395.10">
    <property type="entry name" value="Adenoviral Proteinase, Chain A"/>
    <property type="match status" value="1"/>
</dbReference>
<comment type="similarity">
    <text evidence="1">Belongs to the peptidase C48 family.</text>
</comment>
<dbReference type="Proteomes" id="UP000019384">
    <property type="component" value="Unassembled WGS sequence"/>
</dbReference>
<keyword evidence="3" id="KW-0378">Hydrolase</keyword>
<evidence type="ECO:0000256" key="3">
    <source>
        <dbReference type="ARBA" id="ARBA00022801"/>
    </source>
</evidence>
<keyword evidence="2" id="KW-0645">Protease</keyword>
<evidence type="ECO:0000256" key="4">
    <source>
        <dbReference type="ARBA" id="ARBA00022807"/>
    </source>
</evidence>
<dbReference type="GeneID" id="34519036"/>
<protein>
    <recommendedName>
        <fullName evidence="6">Ubiquitin-like protease family profile domain-containing protein</fullName>
    </recommendedName>
</protein>
<evidence type="ECO:0000256" key="1">
    <source>
        <dbReference type="ARBA" id="ARBA00005234"/>
    </source>
</evidence>
<dbReference type="GO" id="GO:0006508">
    <property type="term" value="P:proteolysis"/>
    <property type="evidence" value="ECO:0007669"/>
    <property type="project" value="UniProtKB-KW"/>
</dbReference>
<dbReference type="GO" id="GO:0005634">
    <property type="term" value="C:nucleus"/>
    <property type="evidence" value="ECO:0007669"/>
    <property type="project" value="TreeGrafter"/>
</dbReference>
<dbReference type="SUPFAM" id="SSF54001">
    <property type="entry name" value="Cysteine proteinases"/>
    <property type="match status" value="1"/>
</dbReference>
<feature type="compositionally biased region" description="Polar residues" evidence="5">
    <location>
        <begin position="1"/>
        <end position="10"/>
    </location>
</feature>
<feature type="region of interest" description="Disordered" evidence="5">
    <location>
        <begin position="208"/>
        <end position="229"/>
    </location>
</feature>
<evidence type="ECO:0000313" key="8">
    <source>
        <dbReference type="Proteomes" id="UP000019384"/>
    </source>
</evidence>
<proteinExistence type="inferred from homology"/>
<dbReference type="PANTHER" id="PTHR12606:SF141">
    <property type="entry name" value="GH15225P-RELATED"/>
    <property type="match status" value="1"/>
</dbReference>
<dbReference type="InterPro" id="IPR038765">
    <property type="entry name" value="Papain-like_cys_pep_sf"/>
</dbReference>
<dbReference type="AlphaFoldDB" id="W6MHW7"/>
<dbReference type="EMBL" id="HG793126">
    <property type="protein sequence ID" value="CDK25636.1"/>
    <property type="molecule type" value="Genomic_DNA"/>
</dbReference>
<dbReference type="RefSeq" id="XP_022457648.1">
    <property type="nucleotide sequence ID" value="XM_022603804.1"/>
</dbReference>
<evidence type="ECO:0000256" key="2">
    <source>
        <dbReference type="ARBA" id="ARBA00022670"/>
    </source>
</evidence>
<name>W6MHW7_9ASCO</name>
<feature type="region of interest" description="Disordered" evidence="5">
    <location>
        <begin position="1"/>
        <end position="24"/>
    </location>
</feature>
<evidence type="ECO:0000313" key="7">
    <source>
        <dbReference type="EMBL" id="CDK25636.1"/>
    </source>
</evidence>
<accession>W6MHW7</accession>
<dbReference type="Pfam" id="PF02902">
    <property type="entry name" value="Peptidase_C48"/>
    <property type="match status" value="1"/>
</dbReference>
<dbReference type="HOGENOM" id="CLU_402276_0_0_1"/>
<feature type="region of interest" description="Disordered" evidence="5">
    <location>
        <begin position="77"/>
        <end position="97"/>
    </location>
</feature>
<evidence type="ECO:0000259" key="6">
    <source>
        <dbReference type="PROSITE" id="PS50600"/>
    </source>
</evidence>
<dbReference type="OrthoDB" id="1939479at2759"/>
<reference evidence="7" key="2">
    <citation type="submission" date="2014-02" db="EMBL/GenBank/DDBJ databases">
        <title>Complete DNA sequence of /Kuraishia capsulata/ illustrates novel genomic features among budding yeasts (/Saccharomycotina/).</title>
        <authorList>
            <person name="Morales L."/>
            <person name="Noel B."/>
            <person name="Porcel B."/>
            <person name="Marcet-Houben M."/>
            <person name="Hullo M-F."/>
            <person name="Sacerdot C."/>
            <person name="Tekaia F."/>
            <person name="Leh-Louis V."/>
            <person name="Despons L."/>
            <person name="Khanna V."/>
            <person name="Aury J-M."/>
            <person name="Barbe V."/>
            <person name="Couloux A."/>
            <person name="Labadie K."/>
            <person name="Pelletier E."/>
            <person name="Souciet J-L."/>
            <person name="Boekhout T."/>
            <person name="Gabaldon T."/>
            <person name="Wincker P."/>
            <person name="Dujon B."/>
        </authorList>
    </citation>
    <scope>NUCLEOTIDE SEQUENCE</scope>
    <source>
        <strain evidence="7">CBS 1993</strain>
    </source>
</reference>
<dbReference type="GO" id="GO:0016926">
    <property type="term" value="P:protein desumoylation"/>
    <property type="evidence" value="ECO:0007669"/>
    <property type="project" value="TreeGrafter"/>
</dbReference>
<feature type="domain" description="Ubiquitin-like protease family profile" evidence="6">
    <location>
        <begin position="484"/>
        <end position="653"/>
    </location>
</feature>
<reference evidence="7" key="1">
    <citation type="submission" date="2013-12" db="EMBL/GenBank/DDBJ databases">
        <authorList>
            <person name="Genoscope - CEA"/>
        </authorList>
    </citation>
    <scope>NUCLEOTIDE SEQUENCE</scope>
    <source>
        <strain evidence="7">CBS 1993</strain>
    </source>
</reference>
<evidence type="ECO:0000256" key="5">
    <source>
        <dbReference type="SAM" id="MobiDB-lite"/>
    </source>
</evidence>